<accession>A0ABU0FLF2</accession>
<keyword evidence="1" id="KW-0560">Oxidoreductase</keyword>
<dbReference type="SUPFAM" id="SSF103025">
    <property type="entry name" value="Folate-binding domain"/>
    <property type="match status" value="1"/>
</dbReference>
<dbReference type="GO" id="GO:0008115">
    <property type="term" value="F:sarcosine oxidase activity"/>
    <property type="evidence" value="ECO:0007669"/>
    <property type="project" value="UniProtKB-EC"/>
</dbReference>
<name>A0ABU0FLF2_9HYPH</name>
<dbReference type="EMBL" id="JAUSVK010000001">
    <property type="protein sequence ID" value="MDQ0395439.1"/>
    <property type="molecule type" value="Genomic_DNA"/>
</dbReference>
<keyword evidence="2" id="KW-1185">Reference proteome</keyword>
<dbReference type="Gene3D" id="3.30.1360.120">
    <property type="entry name" value="Probable tRNA modification gtpase trme, domain 1"/>
    <property type="match status" value="1"/>
</dbReference>
<dbReference type="InterPro" id="IPR027266">
    <property type="entry name" value="TrmE/GcvT-like"/>
</dbReference>
<organism evidence="1 2">
    <name type="scientific">Labrys monachus</name>
    <dbReference type="NCBI Taxonomy" id="217067"/>
    <lineage>
        <taxon>Bacteria</taxon>
        <taxon>Pseudomonadati</taxon>
        <taxon>Pseudomonadota</taxon>
        <taxon>Alphaproteobacteria</taxon>
        <taxon>Hyphomicrobiales</taxon>
        <taxon>Xanthobacteraceae</taxon>
        <taxon>Labrys</taxon>
    </lineage>
</organism>
<dbReference type="EC" id="1.5.3.1" evidence="1"/>
<dbReference type="Proteomes" id="UP001237448">
    <property type="component" value="Unassembled WGS sequence"/>
</dbReference>
<gene>
    <name evidence="1" type="ORF">J3R73_005231</name>
</gene>
<sequence length="231" mass="24734">MTAPYVFLRRSPLQHALAGQATGWRPLADAAIAEFDGPLPALGIADLSPLPRLGFKGRGTIPAMRKRGVEVEAEPNRVFRQPDGGLCLVLAPGEVVLLSPLGGGDGRFGRMEAEWRIEDEERTYPLPRRDSHAWFVVSGEAAPAMFAKICGVDLRRDKFPDLSIAQTSVARLTAIVARADIGDALAFHLLADSAAAGYFLMCLRDAAEEFGGRMTGLSTLEELLAGPASPP</sequence>
<dbReference type="RefSeq" id="WP_307434139.1">
    <property type="nucleotide sequence ID" value="NZ_JAUSVK010000001.1"/>
</dbReference>
<evidence type="ECO:0000313" key="2">
    <source>
        <dbReference type="Proteomes" id="UP001237448"/>
    </source>
</evidence>
<protein>
    <submittedName>
        <fullName evidence="1">Sarcosine oxidase subunit gamma</fullName>
        <ecNumber evidence="1">1.5.3.1</ecNumber>
    </submittedName>
</protein>
<comment type="caution">
    <text evidence="1">The sequence shown here is derived from an EMBL/GenBank/DDBJ whole genome shotgun (WGS) entry which is preliminary data.</text>
</comment>
<reference evidence="1 2" key="1">
    <citation type="submission" date="2023-07" db="EMBL/GenBank/DDBJ databases">
        <title>Genomic Encyclopedia of Type Strains, Phase IV (KMG-IV): sequencing the most valuable type-strain genomes for metagenomic binning, comparative biology and taxonomic classification.</title>
        <authorList>
            <person name="Goeker M."/>
        </authorList>
    </citation>
    <scope>NUCLEOTIDE SEQUENCE [LARGE SCALE GENOMIC DNA]</scope>
    <source>
        <strain evidence="1 2">DSM 5896</strain>
    </source>
</reference>
<evidence type="ECO:0000313" key="1">
    <source>
        <dbReference type="EMBL" id="MDQ0395439.1"/>
    </source>
</evidence>
<proteinExistence type="predicted"/>